<comment type="caution">
    <text evidence="3">The sequence shown here is derived from an EMBL/GenBank/DDBJ whole genome shotgun (WGS) entry which is preliminary data.</text>
</comment>
<protein>
    <submittedName>
        <fullName evidence="3">Uncharacterized protein</fullName>
    </submittedName>
</protein>
<dbReference type="Proteomes" id="UP001604336">
    <property type="component" value="Unassembled WGS sequence"/>
</dbReference>
<keyword evidence="1" id="KW-0175">Coiled coil</keyword>
<evidence type="ECO:0000313" key="4">
    <source>
        <dbReference type="Proteomes" id="UP001604336"/>
    </source>
</evidence>
<feature type="compositionally biased region" description="Polar residues" evidence="2">
    <location>
        <begin position="428"/>
        <end position="437"/>
    </location>
</feature>
<evidence type="ECO:0000256" key="2">
    <source>
        <dbReference type="SAM" id="MobiDB-lite"/>
    </source>
</evidence>
<name>A0ABD1VSV0_9LAMI</name>
<feature type="region of interest" description="Disordered" evidence="2">
    <location>
        <begin position="377"/>
        <end position="445"/>
    </location>
</feature>
<feature type="coiled-coil region" evidence="1">
    <location>
        <begin position="278"/>
        <end position="312"/>
    </location>
</feature>
<accession>A0ABD1VSV0</accession>
<sequence>MNGRRPRSHSDSPPPITDHRLKILRIFYRHEQLKFAFNQLNSQIKDSLREAEDVFASLALPLMKLVGLKTVEMAEEGRFNTIFTDTNRSHSQGCWRSELGIEALSRSVSAIQKSDNWANNLEEESYRDRATTAGKELREKQKLQLMQLVHLLKQIEIQVNSSENDILQTLYDHQASIKRFFLKAFTHVSAIHQSRRDNGMSIMMLKLLKYSFDHVEAALGSVEVGVGNLTRELAEKMCNPMVEYVHALKGELTTGTCTRLLTVVEEMDGAMRVRRLELQEARNRATLAEKSRLELLRKLKESEEMVRKLRTHDGFLLEANEKTERKLDTAKGPLTKLFSNFQFYFPPPPRPKALAVVKDQAKDDKLIWELLRNKRKHQIPDSPLGPKQLLGIGANDKNLKSTSTNSSSRCIAVTRSQTKGHSRLLLGSSPSANTQKVLSRKRVTP</sequence>
<dbReference type="EMBL" id="JBFOLK010000001">
    <property type="protein sequence ID" value="KAL2539390.1"/>
    <property type="molecule type" value="Genomic_DNA"/>
</dbReference>
<evidence type="ECO:0000313" key="3">
    <source>
        <dbReference type="EMBL" id="KAL2539390.1"/>
    </source>
</evidence>
<evidence type="ECO:0000256" key="1">
    <source>
        <dbReference type="SAM" id="Coils"/>
    </source>
</evidence>
<reference evidence="4" key="1">
    <citation type="submission" date="2024-07" db="EMBL/GenBank/DDBJ databases">
        <title>Two chromosome-level genome assemblies of Korean endemic species Abeliophyllum distichum and Forsythia ovata (Oleaceae).</title>
        <authorList>
            <person name="Jang H."/>
        </authorList>
    </citation>
    <scope>NUCLEOTIDE SEQUENCE [LARGE SCALE GENOMIC DNA]</scope>
</reference>
<keyword evidence="4" id="KW-1185">Reference proteome</keyword>
<dbReference type="AlphaFoldDB" id="A0ABD1VSV0"/>
<proteinExistence type="predicted"/>
<organism evidence="3 4">
    <name type="scientific">Abeliophyllum distichum</name>
    <dbReference type="NCBI Taxonomy" id="126358"/>
    <lineage>
        <taxon>Eukaryota</taxon>
        <taxon>Viridiplantae</taxon>
        <taxon>Streptophyta</taxon>
        <taxon>Embryophyta</taxon>
        <taxon>Tracheophyta</taxon>
        <taxon>Spermatophyta</taxon>
        <taxon>Magnoliopsida</taxon>
        <taxon>eudicotyledons</taxon>
        <taxon>Gunneridae</taxon>
        <taxon>Pentapetalae</taxon>
        <taxon>asterids</taxon>
        <taxon>lamiids</taxon>
        <taxon>Lamiales</taxon>
        <taxon>Oleaceae</taxon>
        <taxon>Forsythieae</taxon>
        <taxon>Abeliophyllum</taxon>
    </lineage>
</organism>
<gene>
    <name evidence="3" type="ORF">Adt_00368</name>
</gene>